<dbReference type="Pfam" id="PF11236">
    <property type="entry name" value="DUF3037"/>
    <property type="match status" value="1"/>
</dbReference>
<protein>
    <recommendedName>
        <fullName evidence="5">DUF3037 family protein</fullName>
    </recommendedName>
</protein>
<dbReference type="RefSeq" id="WP_101471922.1">
    <property type="nucleotide sequence ID" value="NZ_JAPJOL010000020.1"/>
</dbReference>
<name>A0A497U8A9_9FLAO</name>
<evidence type="ECO:0000313" key="2">
    <source>
        <dbReference type="EMBL" id="RLJ24608.1"/>
    </source>
</evidence>
<dbReference type="Proteomes" id="UP000233767">
    <property type="component" value="Unassembled WGS sequence"/>
</dbReference>
<dbReference type="Proteomes" id="UP000275027">
    <property type="component" value="Unassembled WGS sequence"/>
</dbReference>
<keyword evidence="3" id="KW-1185">Reference proteome</keyword>
<reference evidence="1 3" key="1">
    <citation type="submission" date="2017-12" db="EMBL/GenBank/DDBJ databases">
        <title>Genomic Encyclopedia of Type Strains, Phase III (KMG-III): the genomes of soil and plant-associated and newly described type strains.</title>
        <authorList>
            <person name="Whitman W."/>
        </authorList>
    </citation>
    <scope>NUCLEOTIDE SEQUENCE [LARGE SCALE GENOMIC DNA]</scope>
    <source>
        <strain evidence="1 3">IP-10</strain>
    </source>
</reference>
<dbReference type="InterPro" id="IPR021398">
    <property type="entry name" value="DUF3037"/>
</dbReference>
<sequence>MQDKHLYEYAIIRIVPKVEREEFVNTGIIVFCKKEQYIKVLYKIDKAKLQLYSDELDYDQLEQNLQAFVKIAQGAKEGGPIAAFDVPSRFRWMTAVRSSVIQTSRPHPGMCSNLEEISERLFSELVL</sequence>
<comment type="caution">
    <text evidence="2">The sequence shown here is derived from an EMBL/GenBank/DDBJ whole genome shotgun (WGS) entry which is preliminary data.</text>
</comment>
<dbReference type="AlphaFoldDB" id="A0A497U8A9"/>
<gene>
    <name evidence="1" type="ORF">B0G92_1927</name>
    <name evidence="2" type="ORF">CLV50_2498</name>
</gene>
<organism evidence="2 4">
    <name type="scientific">Flavobacterium lindanitolerans</name>
    <dbReference type="NCBI Taxonomy" id="428988"/>
    <lineage>
        <taxon>Bacteria</taxon>
        <taxon>Pseudomonadati</taxon>
        <taxon>Bacteroidota</taxon>
        <taxon>Flavobacteriia</taxon>
        <taxon>Flavobacteriales</taxon>
        <taxon>Flavobacteriaceae</taxon>
        <taxon>Flavobacterium</taxon>
    </lineage>
</organism>
<evidence type="ECO:0000313" key="1">
    <source>
        <dbReference type="EMBL" id="PKW30270.1"/>
    </source>
</evidence>
<evidence type="ECO:0000313" key="3">
    <source>
        <dbReference type="Proteomes" id="UP000233767"/>
    </source>
</evidence>
<proteinExistence type="predicted"/>
<reference evidence="2 4" key="2">
    <citation type="submission" date="2018-10" db="EMBL/GenBank/DDBJ databases">
        <title>Genomic Encyclopedia of Archaeal and Bacterial Type Strains, Phase II (KMG-II): from individual species to whole genera.</title>
        <authorList>
            <person name="Goeker M."/>
        </authorList>
    </citation>
    <scope>NUCLEOTIDE SEQUENCE [LARGE SCALE GENOMIC DNA]</scope>
    <source>
        <strain evidence="2 4">DSM 21886</strain>
    </source>
</reference>
<dbReference type="EMBL" id="RCCB01000012">
    <property type="protein sequence ID" value="RLJ24608.1"/>
    <property type="molecule type" value="Genomic_DNA"/>
</dbReference>
<dbReference type="EMBL" id="PJND01000007">
    <property type="protein sequence ID" value="PKW30270.1"/>
    <property type="molecule type" value="Genomic_DNA"/>
</dbReference>
<accession>A0A497U8A9</accession>
<evidence type="ECO:0000313" key="4">
    <source>
        <dbReference type="Proteomes" id="UP000275027"/>
    </source>
</evidence>
<evidence type="ECO:0008006" key="5">
    <source>
        <dbReference type="Google" id="ProtNLM"/>
    </source>
</evidence>